<dbReference type="Proteomes" id="UP000198935">
    <property type="component" value="Unassembled WGS sequence"/>
</dbReference>
<evidence type="ECO:0000313" key="1">
    <source>
        <dbReference type="EMBL" id="SDY19797.1"/>
    </source>
</evidence>
<keyword evidence="2" id="KW-1185">Reference proteome</keyword>
<sequence length="239" mass="26657">MNNDNVEQLLREVLREVENQLAKGKALTVPAAAPSGRLYVLLTETEAEPWRKTDSLLTLVETVDIIGVLSPVDVAESPADLCPFQTIKRCFPDEAGLSANDGVLLPCISKTNLAKAALCMADNFETRWIEYCLTNGISITIFQEGLPVVSERAALPYRSRFIEYQRQLQSYGVHVKSSASFWKQYQRKAEVVTAEEIGRLKSGEKVYLSRKAVLTPLAKEEAAKKQIEVLFYKPFLNGS</sequence>
<dbReference type="EMBL" id="FNPI01000001">
    <property type="protein sequence ID" value="SDY19797.1"/>
    <property type="molecule type" value="Genomic_DNA"/>
</dbReference>
<protein>
    <recommendedName>
        <fullName evidence="3">Ethanolamine utilization protein</fullName>
    </recommendedName>
</protein>
<reference evidence="2" key="1">
    <citation type="submission" date="2016-10" db="EMBL/GenBank/DDBJ databases">
        <authorList>
            <person name="Varghese N."/>
            <person name="Submissions S."/>
        </authorList>
    </citation>
    <scope>NUCLEOTIDE SEQUENCE [LARGE SCALE GENOMIC DNA]</scope>
    <source>
        <strain evidence="2">SP</strain>
    </source>
</reference>
<dbReference type="STRING" id="1503961.SAMN05421736_101636"/>
<gene>
    <name evidence="1" type="ORF">SAMN05421736_101636</name>
</gene>
<organism evidence="1 2">
    <name type="scientific">Evansella caseinilytica</name>
    <dbReference type="NCBI Taxonomy" id="1503961"/>
    <lineage>
        <taxon>Bacteria</taxon>
        <taxon>Bacillati</taxon>
        <taxon>Bacillota</taxon>
        <taxon>Bacilli</taxon>
        <taxon>Bacillales</taxon>
        <taxon>Bacillaceae</taxon>
        <taxon>Evansella</taxon>
    </lineage>
</organism>
<evidence type="ECO:0000313" key="2">
    <source>
        <dbReference type="Proteomes" id="UP000198935"/>
    </source>
</evidence>
<dbReference type="AlphaFoldDB" id="A0A1H3HWF5"/>
<accession>A0A1H3HWF5</accession>
<name>A0A1H3HWF5_9BACI</name>
<dbReference type="OrthoDB" id="1987139at2"/>
<proteinExistence type="predicted"/>
<evidence type="ECO:0008006" key="3">
    <source>
        <dbReference type="Google" id="ProtNLM"/>
    </source>
</evidence>